<reference evidence="10" key="1">
    <citation type="submission" date="2020-12" db="EMBL/GenBank/DDBJ databases">
        <title>Metabolic potential, ecology and presence of endohyphal bacteria is reflected in genomic diversity of Mucoromycotina.</title>
        <authorList>
            <person name="Muszewska A."/>
            <person name="Okrasinska A."/>
            <person name="Steczkiewicz K."/>
            <person name="Drgas O."/>
            <person name="Orlowska M."/>
            <person name="Perlinska-Lenart U."/>
            <person name="Aleksandrzak-Piekarczyk T."/>
            <person name="Szatraj K."/>
            <person name="Zielenkiewicz U."/>
            <person name="Pilsyk S."/>
            <person name="Malc E."/>
            <person name="Mieczkowski P."/>
            <person name="Kruszewska J.S."/>
            <person name="Biernat P."/>
            <person name="Pawlowska J."/>
        </authorList>
    </citation>
    <scope>NUCLEOTIDE SEQUENCE</scope>
    <source>
        <strain evidence="10">WA0000067209</strain>
    </source>
</reference>
<dbReference type="InterPro" id="IPR050360">
    <property type="entry name" value="MFS_Sugar_Transporters"/>
</dbReference>
<organism evidence="10 11">
    <name type="scientific">Mortierella isabellina</name>
    <name type="common">Filamentous fungus</name>
    <name type="synonym">Umbelopsis isabellina</name>
    <dbReference type="NCBI Taxonomy" id="91625"/>
    <lineage>
        <taxon>Eukaryota</taxon>
        <taxon>Fungi</taxon>
        <taxon>Fungi incertae sedis</taxon>
        <taxon>Mucoromycota</taxon>
        <taxon>Mucoromycotina</taxon>
        <taxon>Umbelopsidomycetes</taxon>
        <taxon>Umbelopsidales</taxon>
        <taxon>Umbelopsidaceae</taxon>
        <taxon>Umbelopsis</taxon>
    </lineage>
</organism>
<dbReference type="PANTHER" id="PTHR48022:SF46">
    <property type="entry name" value="SUGAR TRANSPORTER, PUTATIVE (AFU_ORTHOLOGUE AFUA_1G11830)-RELATED"/>
    <property type="match status" value="1"/>
</dbReference>
<dbReference type="OrthoDB" id="6612291at2759"/>
<comment type="caution">
    <text evidence="10">The sequence shown here is derived from an EMBL/GenBank/DDBJ whole genome shotgun (WGS) entry which is preliminary data.</text>
</comment>
<dbReference type="PROSITE" id="PS50850">
    <property type="entry name" value="MFS"/>
    <property type="match status" value="1"/>
</dbReference>
<accession>A0A8H7PY14</accession>
<dbReference type="PANTHER" id="PTHR48022">
    <property type="entry name" value="PLASTIDIC GLUCOSE TRANSPORTER 4"/>
    <property type="match status" value="1"/>
</dbReference>
<keyword evidence="5 8" id="KW-1133">Transmembrane helix</keyword>
<feature type="transmembrane region" description="Helical" evidence="8">
    <location>
        <begin position="9"/>
        <end position="27"/>
    </location>
</feature>
<dbReference type="Pfam" id="PF00083">
    <property type="entry name" value="Sugar_tr"/>
    <property type="match status" value="1"/>
</dbReference>
<feature type="transmembrane region" description="Helical" evidence="8">
    <location>
        <begin position="356"/>
        <end position="376"/>
    </location>
</feature>
<dbReference type="GO" id="GO:0005351">
    <property type="term" value="F:carbohydrate:proton symporter activity"/>
    <property type="evidence" value="ECO:0007669"/>
    <property type="project" value="TreeGrafter"/>
</dbReference>
<dbReference type="EMBL" id="JAEPQZ010000004">
    <property type="protein sequence ID" value="KAG2182005.1"/>
    <property type="molecule type" value="Genomic_DNA"/>
</dbReference>
<evidence type="ECO:0000256" key="7">
    <source>
        <dbReference type="RuleBase" id="RU003346"/>
    </source>
</evidence>
<dbReference type="NCBIfam" id="TIGR00879">
    <property type="entry name" value="SP"/>
    <property type="match status" value="1"/>
</dbReference>
<protein>
    <recommendedName>
        <fullName evidence="9">Major facilitator superfamily (MFS) profile domain-containing protein</fullName>
    </recommendedName>
</protein>
<dbReference type="PRINTS" id="PR00171">
    <property type="entry name" value="SUGRTRNSPORT"/>
</dbReference>
<feature type="transmembrane region" description="Helical" evidence="8">
    <location>
        <begin position="431"/>
        <end position="449"/>
    </location>
</feature>
<feature type="transmembrane region" description="Helical" evidence="8">
    <location>
        <begin position="299"/>
        <end position="318"/>
    </location>
</feature>
<keyword evidence="4 8" id="KW-0812">Transmembrane</keyword>
<evidence type="ECO:0000259" key="9">
    <source>
        <dbReference type="PROSITE" id="PS50850"/>
    </source>
</evidence>
<dbReference type="InterPro" id="IPR003663">
    <property type="entry name" value="Sugar/inositol_transpt"/>
</dbReference>
<keyword evidence="3 7" id="KW-0813">Transport</keyword>
<dbReference type="InterPro" id="IPR036259">
    <property type="entry name" value="MFS_trans_sf"/>
</dbReference>
<dbReference type="InterPro" id="IPR005828">
    <property type="entry name" value="MFS_sugar_transport-like"/>
</dbReference>
<evidence type="ECO:0000256" key="8">
    <source>
        <dbReference type="SAM" id="Phobius"/>
    </source>
</evidence>
<comment type="similarity">
    <text evidence="2 7">Belongs to the major facilitator superfamily. Sugar transporter (TC 2.A.1.1) family.</text>
</comment>
<evidence type="ECO:0000256" key="4">
    <source>
        <dbReference type="ARBA" id="ARBA00022692"/>
    </source>
</evidence>
<comment type="subcellular location">
    <subcellularLocation>
        <location evidence="1">Membrane</location>
        <topology evidence="1">Multi-pass membrane protein</topology>
    </subcellularLocation>
</comment>
<evidence type="ECO:0000256" key="2">
    <source>
        <dbReference type="ARBA" id="ARBA00010992"/>
    </source>
</evidence>
<sequence length="493" mass="54839">MFHMSKQRLYCYMCGLTAALCMFINGYDASVFNNIMNWETWNSKFNTPVNNNLIGAVTSSYMVANIVFGFFVSPVISNRFGRRMSIFVGCCFVVLASIIELVAPNIGAFIGGRTVLGLGQGICMAAGPTFMSEICPQDIRGRMLSFWQMFYSVGALVCTYIALGTSYYPKLGLWQWGIPVILQCLAPILCCSMIFTCPESPRWLVQVGREEAARAALMRIREPQEVDAELEGIKDAINWERENTTQSYKDLFSEKSVRRRLLVGLVINFGQQITGQAMMTQYSSKVYTKIFTSQSTITLINALNYTFGILFTLPATFLSDRLGRRPLLIVGGIVQGVMLTIAATVLITVPDQANGYPSQAVGAGVVLVMFLFTAAYKPSWGATIWIYTSEMFPMNVRALAVAVCSNTQNIAGAILGQAFPSMFANMGFRAFYVWVGCNALLVTFVYFFCPETKGVALEDIDRLFGSDHPQRQYLEEKPDSIKMHDGEDKMQQV</sequence>
<evidence type="ECO:0000313" key="10">
    <source>
        <dbReference type="EMBL" id="KAG2182005.1"/>
    </source>
</evidence>
<evidence type="ECO:0000313" key="11">
    <source>
        <dbReference type="Proteomes" id="UP000654370"/>
    </source>
</evidence>
<evidence type="ECO:0000256" key="1">
    <source>
        <dbReference type="ARBA" id="ARBA00004141"/>
    </source>
</evidence>
<feature type="transmembrane region" description="Helical" evidence="8">
    <location>
        <begin position="84"/>
        <end position="103"/>
    </location>
</feature>
<gene>
    <name evidence="10" type="ORF">INT43_006931</name>
</gene>
<feature type="transmembrane region" description="Helical" evidence="8">
    <location>
        <begin position="53"/>
        <end position="72"/>
    </location>
</feature>
<proteinExistence type="inferred from homology"/>
<dbReference type="PROSITE" id="PS00217">
    <property type="entry name" value="SUGAR_TRANSPORT_2"/>
    <property type="match status" value="1"/>
</dbReference>
<dbReference type="Proteomes" id="UP000654370">
    <property type="component" value="Unassembled WGS sequence"/>
</dbReference>
<feature type="transmembrane region" description="Helical" evidence="8">
    <location>
        <begin position="174"/>
        <end position="195"/>
    </location>
</feature>
<dbReference type="InterPro" id="IPR005829">
    <property type="entry name" value="Sugar_transporter_CS"/>
</dbReference>
<dbReference type="SUPFAM" id="SSF103473">
    <property type="entry name" value="MFS general substrate transporter"/>
    <property type="match status" value="1"/>
</dbReference>
<evidence type="ECO:0000256" key="6">
    <source>
        <dbReference type="ARBA" id="ARBA00023136"/>
    </source>
</evidence>
<feature type="transmembrane region" description="Helical" evidence="8">
    <location>
        <begin position="146"/>
        <end position="168"/>
    </location>
</feature>
<dbReference type="FunFam" id="1.20.1250.20:FF:000134">
    <property type="entry name" value="MFS sugar transporter protein"/>
    <property type="match status" value="1"/>
</dbReference>
<feature type="transmembrane region" description="Helical" evidence="8">
    <location>
        <begin position="396"/>
        <end position="419"/>
    </location>
</feature>
<feature type="domain" description="Major facilitator superfamily (MFS) profile" evidence="9">
    <location>
        <begin position="14"/>
        <end position="453"/>
    </location>
</feature>
<dbReference type="AlphaFoldDB" id="A0A8H7PY14"/>
<keyword evidence="6 8" id="KW-0472">Membrane</keyword>
<dbReference type="GO" id="GO:0016020">
    <property type="term" value="C:membrane"/>
    <property type="evidence" value="ECO:0007669"/>
    <property type="project" value="UniProtKB-SubCell"/>
</dbReference>
<feature type="transmembrane region" description="Helical" evidence="8">
    <location>
        <begin position="115"/>
        <end position="134"/>
    </location>
</feature>
<name>A0A8H7PY14_MORIS</name>
<dbReference type="InterPro" id="IPR020846">
    <property type="entry name" value="MFS_dom"/>
</dbReference>
<feature type="transmembrane region" description="Helical" evidence="8">
    <location>
        <begin position="261"/>
        <end position="279"/>
    </location>
</feature>
<dbReference type="Gene3D" id="1.20.1250.20">
    <property type="entry name" value="MFS general substrate transporter like domains"/>
    <property type="match status" value="1"/>
</dbReference>
<evidence type="ECO:0000256" key="5">
    <source>
        <dbReference type="ARBA" id="ARBA00022989"/>
    </source>
</evidence>
<feature type="transmembrane region" description="Helical" evidence="8">
    <location>
        <begin position="327"/>
        <end position="350"/>
    </location>
</feature>
<evidence type="ECO:0000256" key="3">
    <source>
        <dbReference type="ARBA" id="ARBA00022448"/>
    </source>
</evidence>
<keyword evidence="11" id="KW-1185">Reference proteome</keyword>